<feature type="chain" id="PRO_5005321718" description="Chitin-binding type-2 domain-containing protein" evidence="6">
    <location>
        <begin position="22"/>
        <end position="264"/>
    </location>
</feature>
<evidence type="ECO:0000256" key="4">
    <source>
        <dbReference type="ARBA" id="ARBA00023157"/>
    </source>
</evidence>
<evidence type="ECO:0000256" key="3">
    <source>
        <dbReference type="ARBA" id="ARBA00022737"/>
    </source>
</evidence>
<feature type="domain" description="Chitin-binding type-2" evidence="7">
    <location>
        <begin position="206"/>
        <end position="261"/>
    </location>
</feature>
<proteinExistence type="predicted"/>
<dbReference type="Proteomes" id="UP000035880">
    <property type="component" value="Chromosome 3L"/>
</dbReference>
<dbReference type="InterPro" id="IPR036508">
    <property type="entry name" value="Chitin-bd_dom_sf"/>
</dbReference>
<keyword evidence="2 6" id="KW-0732">Signal</keyword>
<reference evidence="8 9" key="1">
    <citation type="journal article" date="2013" name="Genome Res.">
        <title>A second-generation assembly of the Drosophila simulans genome provides new insights into patterns of lineage-specific divergence.</title>
        <authorList>
            <person name="Hu T.T."/>
            <person name="Eisen M.B."/>
            <person name="Thornton K.R."/>
            <person name="Andolfatto P."/>
        </authorList>
    </citation>
    <scope>NUCLEOTIDE SEQUENCE [LARGE SCALE GENOMIC DNA]</scope>
    <source>
        <strain evidence="9">w501</strain>
    </source>
</reference>
<sequence>MRQGSVLIFLGLLAFIAIVDCQENNNLVSILTDHSIQCPPFDDPNHNVMLPYPNDCRKYYVCQKGRAYEKQCPVNLFWSQLTYRCDYKEYSNCNSDIPSTNHDVEVIFTAYPGDCRRFYETRILRCGQNLQWSSVYKRCVAPQYGLSDCQSYPVTLPPEVPFTPLPTYPAVPTVPATVIPYDPMPTAGTPPPVTPMESLPLPIDVQSLCNNSPPNAYIPYPGSCKKFIHCGPTATILSCSNSLNWNPAQRACTTSSNGCQSSFN</sequence>
<dbReference type="KEGG" id="dsi:Dsimw501_GD12759"/>
<dbReference type="InterPro" id="IPR051940">
    <property type="entry name" value="Chitin_bind-dev_reg"/>
</dbReference>
<evidence type="ECO:0000256" key="1">
    <source>
        <dbReference type="ARBA" id="ARBA00022669"/>
    </source>
</evidence>
<dbReference type="GO" id="GO:0008061">
    <property type="term" value="F:chitin binding"/>
    <property type="evidence" value="ECO:0007669"/>
    <property type="project" value="UniProtKB-KW"/>
</dbReference>
<dbReference type="OrthoDB" id="6020543at2759"/>
<organism evidence="8 9">
    <name type="scientific">Drosophila simulans</name>
    <name type="common">Fruit fly</name>
    <dbReference type="NCBI Taxonomy" id="7240"/>
    <lineage>
        <taxon>Eukaryota</taxon>
        <taxon>Metazoa</taxon>
        <taxon>Ecdysozoa</taxon>
        <taxon>Arthropoda</taxon>
        <taxon>Hexapoda</taxon>
        <taxon>Insecta</taxon>
        <taxon>Pterygota</taxon>
        <taxon>Neoptera</taxon>
        <taxon>Endopterygota</taxon>
        <taxon>Diptera</taxon>
        <taxon>Brachycera</taxon>
        <taxon>Muscomorpha</taxon>
        <taxon>Ephydroidea</taxon>
        <taxon>Drosophilidae</taxon>
        <taxon>Drosophila</taxon>
        <taxon>Sophophora</taxon>
    </lineage>
</organism>
<name>A0A0J9RV10_DROSI</name>
<dbReference type="EMBL" id="CM002912">
    <property type="protein sequence ID" value="KMY99119.1"/>
    <property type="molecule type" value="Genomic_DNA"/>
</dbReference>
<accession>A0A0J9RV10</accession>
<dbReference type="InterPro" id="IPR002557">
    <property type="entry name" value="Chitin-bd_dom"/>
</dbReference>
<evidence type="ECO:0000313" key="8">
    <source>
        <dbReference type="EMBL" id="KMY99119.1"/>
    </source>
</evidence>
<dbReference type="SUPFAM" id="SSF57625">
    <property type="entry name" value="Invertebrate chitin-binding proteins"/>
    <property type="match status" value="3"/>
</dbReference>
<gene>
    <name evidence="8" type="primary">Dsim\GD12759</name>
    <name evidence="8" type="ORF">Dsimw501_GD12759</name>
</gene>
<dbReference type="PANTHER" id="PTHR23301:SF0">
    <property type="entry name" value="CHITIN-BINDING TYPE-2 DOMAIN-CONTAINING PROTEIN-RELATED"/>
    <property type="match status" value="1"/>
</dbReference>
<dbReference type="PANTHER" id="PTHR23301">
    <property type="entry name" value="CHITIN BINDING PERITROPHIN-A"/>
    <property type="match status" value="1"/>
</dbReference>
<feature type="signal peptide" evidence="6">
    <location>
        <begin position="1"/>
        <end position="21"/>
    </location>
</feature>
<evidence type="ECO:0000256" key="2">
    <source>
        <dbReference type="ARBA" id="ARBA00022729"/>
    </source>
</evidence>
<dbReference type="GO" id="GO:0005576">
    <property type="term" value="C:extracellular region"/>
    <property type="evidence" value="ECO:0007669"/>
    <property type="project" value="InterPro"/>
</dbReference>
<keyword evidence="3" id="KW-0677">Repeat</keyword>
<keyword evidence="1" id="KW-0147">Chitin-binding</keyword>
<feature type="domain" description="Chitin-binding type-2" evidence="7">
    <location>
        <begin position="35"/>
        <end position="95"/>
    </location>
</feature>
<dbReference type="Pfam" id="PF01607">
    <property type="entry name" value="CBM_14"/>
    <property type="match status" value="2"/>
</dbReference>
<keyword evidence="5" id="KW-0325">Glycoprotein</keyword>
<evidence type="ECO:0000256" key="6">
    <source>
        <dbReference type="SAM" id="SignalP"/>
    </source>
</evidence>
<dbReference type="PROSITE" id="PS50940">
    <property type="entry name" value="CHIT_BIND_II"/>
    <property type="match status" value="2"/>
</dbReference>
<dbReference type="Gene3D" id="2.170.140.10">
    <property type="entry name" value="Chitin binding domain"/>
    <property type="match status" value="2"/>
</dbReference>
<dbReference type="AlphaFoldDB" id="A0A0J9RV10"/>
<protein>
    <recommendedName>
        <fullName evidence="7">Chitin-binding type-2 domain-containing protein</fullName>
    </recommendedName>
</protein>
<keyword evidence="4" id="KW-1015">Disulfide bond</keyword>
<evidence type="ECO:0000313" key="9">
    <source>
        <dbReference type="Proteomes" id="UP000035880"/>
    </source>
</evidence>
<evidence type="ECO:0000256" key="5">
    <source>
        <dbReference type="ARBA" id="ARBA00023180"/>
    </source>
</evidence>
<evidence type="ECO:0000259" key="7">
    <source>
        <dbReference type="PROSITE" id="PS50940"/>
    </source>
</evidence>
<dbReference type="SMART" id="SM00494">
    <property type="entry name" value="ChtBD2"/>
    <property type="match status" value="3"/>
</dbReference>